<feature type="compositionally biased region" description="Basic and acidic residues" evidence="1">
    <location>
        <begin position="72"/>
        <end position="84"/>
    </location>
</feature>
<feature type="region of interest" description="Disordered" evidence="1">
    <location>
        <begin position="252"/>
        <end position="308"/>
    </location>
</feature>
<protein>
    <submittedName>
        <fullName evidence="2">Uncharacterized protein</fullName>
    </submittedName>
</protein>
<sequence>MGEPQVVPTTEKTSLHSAIRHPPSSSSPSPPPSPSPFASLSVRNSNWVRSSMVNVHDPDESCGSIPSLAPESRTRREQERERRRMRDRQRRQSMTLEQKEKHLARRRRNYQLRRERKNQGSDHQSGQTDTAIEHGNTGRNDRQMDHSVSQFTAQYDRADPAGFNQVLQNISAESLRSNGGTESLTYDLAKIQKRLRLIHVKHFARSLKRPLGELTSSNIPIVANLILKGTTEANCKSTTGVRLNRLKRLARTANSAPNEASEKNHHDETQGQQKPEVGEVQPNGDKMTKMSSDNVAIEDKNCSDGNHE</sequence>
<feature type="region of interest" description="Disordered" evidence="1">
    <location>
        <begin position="1"/>
        <end position="40"/>
    </location>
</feature>
<feature type="region of interest" description="Disordered" evidence="1">
    <location>
        <begin position="54"/>
        <end position="143"/>
    </location>
</feature>
<dbReference type="EMBL" id="KK198757">
    <property type="protein sequence ID" value="KCW75148.1"/>
    <property type="molecule type" value="Genomic_DNA"/>
</dbReference>
<gene>
    <name evidence="2" type="ORF">EUGRSUZ_E03896</name>
</gene>
<evidence type="ECO:0000256" key="1">
    <source>
        <dbReference type="SAM" id="MobiDB-lite"/>
    </source>
</evidence>
<feature type="compositionally biased region" description="Polar residues" evidence="1">
    <location>
        <begin position="7"/>
        <end position="16"/>
    </location>
</feature>
<proteinExistence type="predicted"/>
<name>A0A059C9K5_EUCGR</name>
<reference evidence="2" key="1">
    <citation type="submission" date="2013-07" db="EMBL/GenBank/DDBJ databases">
        <title>The genome of Eucalyptus grandis.</title>
        <authorList>
            <person name="Schmutz J."/>
            <person name="Hayes R."/>
            <person name="Myburg A."/>
            <person name="Tuskan G."/>
            <person name="Grattapaglia D."/>
            <person name="Rokhsar D.S."/>
        </authorList>
    </citation>
    <scope>NUCLEOTIDE SEQUENCE</scope>
    <source>
        <tissue evidence="2">Leaf extractions</tissue>
    </source>
</reference>
<accession>A0A059C9K5</accession>
<feature type="compositionally biased region" description="Basic and acidic residues" evidence="1">
    <location>
        <begin position="297"/>
        <end position="308"/>
    </location>
</feature>
<dbReference type="Gramene" id="KCW75148">
    <property type="protein sequence ID" value="KCW75148"/>
    <property type="gene ID" value="EUGRSUZ_E03896"/>
</dbReference>
<feature type="compositionally biased region" description="Polar residues" evidence="1">
    <location>
        <begin position="121"/>
        <end position="130"/>
    </location>
</feature>
<feature type="compositionally biased region" description="Basic residues" evidence="1">
    <location>
        <begin position="102"/>
        <end position="116"/>
    </location>
</feature>
<evidence type="ECO:0000313" key="2">
    <source>
        <dbReference type="EMBL" id="KCW75148.1"/>
    </source>
</evidence>
<organism evidence="2">
    <name type="scientific">Eucalyptus grandis</name>
    <name type="common">Flooded gum</name>
    <dbReference type="NCBI Taxonomy" id="71139"/>
    <lineage>
        <taxon>Eukaryota</taxon>
        <taxon>Viridiplantae</taxon>
        <taxon>Streptophyta</taxon>
        <taxon>Embryophyta</taxon>
        <taxon>Tracheophyta</taxon>
        <taxon>Spermatophyta</taxon>
        <taxon>Magnoliopsida</taxon>
        <taxon>eudicotyledons</taxon>
        <taxon>Gunneridae</taxon>
        <taxon>Pentapetalae</taxon>
        <taxon>rosids</taxon>
        <taxon>malvids</taxon>
        <taxon>Myrtales</taxon>
        <taxon>Myrtaceae</taxon>
        <taxon>Myrtoideae</taxon>
        <taxon>Eucalypteae</taxon>
        <taxon>Eucalyptus</taxon>
    </lineage>
</organism>
<dbReference type="eggNOG" id="ENOG502S6Q6">
    <property type="taxonomic scope" value="Eukaryota"/>
</dbReference>
<feature type="compositionally biased region" description="Basic and acidic residues" evidence="1">
    <location>
        <begin position="260"/>
        <end position="269"/>
    </location>
</feature>
<dbReference type="InParanoid" id="A0A059C9K5"/>
<dbReference type="AlphaFoldDB" id="A0A059C9K5"/>